<reference evidence="2" key="1">
    <citation type="journal article" date="2023" name="Nat. Plants">
        <title>Single-cell RNA sequencing provides a high-resolution roadmap for understanding the multicellular compartmentation of specialized metabolism.</title>
        <authorList>
            <person name="Sun S."/>
            <person name="Shen X."/>
            <person name="Li Y."/>
            <person name="Li Y."/>
            <person name="Wang S."/>
            <person name="Li R."/>
            <person name="Zhang H."/>
            <person name="Shen G."/>
            <person name="Guo B."/>
            <person name="Wei J."/>
            <person name="Xu J."/>
            <person name="St-Pierre B."/>
            <person name="Chen S."/>
            <person name="Sun C."/>
        </authorList>
    </citation>
    <scope>NUCLEOTIDE SEQUENCE [LARGE SCALE GENOMIC DNA]</scope>
</reference>
<dbReference type="EMBL" id="CM044705">
    <property type="protein sequence ID" value="KAI5662835.1"/>
    <property type="molecule type" value="Genomic_DNA"/>
</dbReference>
<gene>
    <name evidence="1" type="ORF">M9H77_22158</name>
</gene>
<dbReference type="Proteomes" id="UP001060085">
    <property type="component" value="Linkage Group LG05"/>
</dbReference>
<organism evidence="1 2">
    <name type="scientific">Catharanthus roseus</name>
    <name type="common">Madagascar periwinkle</name>
    <name type="synonym">Vinca rosea</name>
    <dbReference type="NCBI Taxonomy" id="4058"/>
    <lineage>
        <taxon>Eukaryota</taxon>
        <taxon>Viridiplantae</taxon>
        <taxon>Streptophyta</taxon>
        <taxon>Embryophyta</taxon>
        <taxon>Tracheophyta</taxon>
        <taxon>Spermatophyta</taxon>
        <taxon>Magnoliopsida</taxon>
        <taxon>eudicotyledons</taxon>
        <taxon>Gunneridae</taxon>
        <taxon>Pentapetalae</taxon>
        <taxon>asterids</taxon>
        <taxon>lamiids</taxon>
        <taxon>Gentianales</taxon>
        <taxon>Apocynaceae</taxon>
        <taxon>Rauvolfioideae</taxon>
        <taxon>Vinceae</taxon>
        <taxon>Catharanthinae</taxon>
        <taxon>Catharanthus</taxon>
    </lineage>
</organism>
<comment type="caution">
    <text evidence="1">The sequence shown here is derived from an EMBL/GenBank/DDBJ whole genome shotgun (WGS) entry which is preliminary data.</text>
</comment>
<keyword evidence="2" id="KW-1185">Reference proteome</keyword>
<evidence type="ECO:0000313" key="2">
    <source>
        <dbReference type="Proteomes" id="UP001060085"/>
    </source>
</evidence>
<proteinExistence type="predicted"/>
<name>A0ACC0AR59_CATRO</name>
<accession>A0ACC0AR59</accession>
<protein>
    <submittedName>
        <fullName evidence="1">Uncharacterized protein</fullName>
    </submittedName>
</protein>
<sequence>MDVVGKDRISNSPNSMLCFIFSFLPTLHTVRTNLLSKRWKLHWTQVPTIRFNALCKDEISYITQTIGDFMPTLLVSSPSLKKFDLTFSSYYDSMVFEIRAPLLEYLSISNCFKRKLILNSLPSLFEVYIDVNDIYASKETGEISYSSSVTKLVQDVQHTNSLILMHNTIREREILKLLETSSYALLWLLRYFGNATAPLPKLPRLSKFAIKVICCEWNNLHYMLESSVNLEVLILQKAYEDDLQLIKYFLQHGEVLEKIDLYVPNNLNIKAHLKMLKKISVFCRLSPTCEHVLEHGEGKWGSLSDNYGDFYFDAWISVAIARNIRHLEPTEVRICRIKLPVNLFIRKILEFLKLTYLAVIICGRVSLPRIHTIILTDVCFDDNESVPQLLDGCPILQSLSLLSSIEGYMSTLLVSSLSLKRLDISLVNDYELCESEKFEINATSLEYLHISNCFLR</sequence>
<evidence type="ECO:0000313" key="1">
    <source>
        <dbReference type="EMBL" id="KAI5662835.1"/>
    </source>
</evidence>